<reference evidence="2" key="1">
    <citation type="journal article" date="2021" name="Sci. Rep.">
        <title>Diploid genomic architecture of Nitzschia inconspicua, an elite biomass production diatom.</title>
        <authorList>
            <person name="Oliver A."/>
            <person name="Podell S."/>
            <person name="Pinowska A."/>
            <person name="Traller J.C."/>
            <person name="Smith S.R."/>
            <person name="McClure R."/>
            <person name="Beliaev A."/>
            <person name="Bohutskyi P."/>
            <person name="Hill E.A."/>
            <person name="Rabines A."/>
            <person name="Zheng H."/>
            <person name="Allen L.Z."/>
            <person name="Kuo A."/>
            <person name="Grigoriev I.V."/>
            <person name="Allen A.E."/>
            <person name="Hazlebeck D."/>
            <person name="Allen E.E."/>
        </authorList>
    </citation>
    <scope>NUCLEOTIDE SEQUENCE</scope>
    <source>
        <strain evidence="2">Hildebrandi</strain>
    </source>
</reference>
<evidence type="ECO:0000313" key="2">
    <source>
        <dbReference type="EMBL" id="KAG7371523.1"/>
    </source>
</evidence>
<name>A0A9K3M0Q8_9STRA</name>
<comment type="caution">
    <text evidence="2">The sequence shown here is derived from an EMBL/GenBank/DDBJ whole genome shotgun (WGS) entry which is preliminary data.</text>
</comment>
<evidence type="ECO:0000313" key="3">
    <source>
        <dbReference type="Proteomes" id="UP000693970"/>
    </source>
</evidence>
<dbReference type="AlphaFoldDB" id="A0A9K3M0Q8"/>
<sequence>MTEALPNFMSLLLLDRKLQSSNIRIISDNARSQRNPSFSKSSNSCSNDHHSYPTFSSAPRNDTPFHAVNRWNHDPGYDSDTSLTFLGGRRHVSLKPKESLPSPASSPVGSKKQLRFKCLDSRSFEDKWSKSSSDSCLVVPKRKSSLTKNSLSEQEKGAERPPLVRLSKSKSRPQQTQWCYMDAPASTAPPISNLSRRLTESPSTRKSRREPCYQTSVDCILSDTTSAAVTSSVPTRGHSRGTCEQQQGPCINSGTPNQSPALTSIDFDSDISFTSAACRSPFIVNSPVSMTRKVSPTDTSCRKTNSRKQTTVGANKAERLPSRNSSVHSANSMGSLHYRLPMAYTIVST</sequence>
<gene>
    <name evidence="2" type="ORF">IV203_020093</name>
</gene>
<reference evidence="2" key="2">
    <citation type="submission" date="2021-04" db="EMBL/GenBank/DDBJ databases">
        <authorList>
            <person name="Podell S."/>
        </authorList>
    </citation>
    <scope>NUCLEOTIDE SEQUENCE</scope>
    <source>
        <strain evidence="2">Hildebrandi</strain>
    </source>
</reference>
<organism evidence="2 3">
    <name type="scientific">Nitzschia inconspicua</name>
    <dbReference type="NCBI Taxonomy" id="303405"/>
    <lineage>
        <taxon>Eukaryota</taxon>
        <taxon>Sar</taxon>
        <taxon>Stramenopiles</taxon>
        <taxon>Ochrophyta</taxon>
        <taxon>Bacillariophyta</taxon>
        <taxon>Bacillariophyceae</taxon>
        <taxon>Bacillariophycidae</taxon>
        <taxon>Bacillariales</taxon>
        <taxon>Bacillariaceae</taxon>
        <taxon>Nitzschia</taxon>
    </lineage>
</organism>
<accession>A0A9K3M0Q8</accession>
<feature type="region of interest" description="Disordered" evidence="1">
    <location>
        <begin position="143"/>
        <end position="210"/>
    </location>
</feature>
<dbReference type="Proteomes" id="UP000693970">
    <property type="component" value="Unassembled WGS sequence"/>
</dbReference>
<proteinExistence type="predicted"/>
<feature type="region of interest" description="Disordered" evidence="1">
    <location>
        <begin position="27"/>
        <end position="61"/>
    </location>
</feature>
<feature type="compositionally biased region" description="Low complexity" evidence="1">
    <location>
        <begin position="32"/>
        <end position="46"/>
    </location>
</feature>
<evidence type="ECO:0000256" key="1">
    <source>
        <dbReference type="SAM" id="MobiDB-lite"/>
    </source>
</evidence>
<feature type="region of interest" description="Disordered" evidence="1">
    <location>
        <begin position="294"/>
        <end position="330"/>
    </location>
</feature>
<dbReference type="EMBL" id="JAGRRH010000004">
    <property type="protein sequence ID" value="KAG7371523.1"/>
    <property type="molecule type" value="Genomic_DNA"/>
</dbReference>
<feature type="compositionally biased region" description="Polar residues" evidence="1">
    <location>
        <begin position="294"/>
        <end position="313"/>
    </location>
</feature>
<feature type="compositionally biased region" description="Polar residues" evidence="1">
    <location>
        <begin position="189"/>
        <end position="204"/>
    </location>
</feature>
<protein>
    <submittedName>
        <fullName evidence="2">Uncharacterized protein</fullName>
    </submittedName>
</protein>
<feature type="region of interest" description="Disordered" evidence="1">
    <location>
        <begin position="93"/>
        <end position="112"/>
    </location>
</feature>
<keyword evidence="3" id="KW-1185">Reference proteome</keyword>
<feature type="compositionally biased region" description="Polar residues" evidence="1">
    <location>
        <begin position="242"/>
        <end position="253"/>
    </location>
</feature>
<feature type="region of interest" description="Disordered" evidence="1">
    <location>
        <begin position="230"/>
        <end position="253"/>
    </location>
</feature>